<dbReference type="EMBL" id="JACGWM010000001">
    <property type="protein sequence ID" value="KAL0397798.1"/>
    <property type="molecule type" value="Genomic_DNA"/>
</dbReference>
<keyword evidence="1" id="KW-0808">Transferase</keyword>
<proteinExistence type="predicted"/>
<reference evidence="3" key="2">
    <citation type="journal article" date="2024" name="Plant">
        <title>Genomic evolution and insights into agronomic trait innovations of Sesamum species.</title>
        <authorList>
            <person name="Miao H."/>
            <person name="Wang L."/>
            <person name="Qu L."/>
            <person name="Liu H."/>
            <person name="Sun Y."/>
            <person name="Le M."/>
            <person name="Wang Q."/>
            <person name="Wei S."/>
            <person name="Zheng Y."/>
            <person name="Lin W."/>
            <person name="Duan Y."/>
            <person name="Cao H."/>
            <person name="Xiong S."/>
            <person name="Wang X."/>
            <person name="Wei L."/>
            <person name="Li C."/>
            <person name="Ma Q."/>
            <person name="Ju M."/>
            <person name="Zhao R."/>
            <person name="Li G."/>
            <person name="Mu C."/>
            <person name="Tian Q."/>
            <person name="Mei H."/>
            <person name="Zhang T."/>
            <person name="Gao T."/>
            <person name="Zhang H."/>
        </authorList>
    </citation>
    <scope>NUCLEOTIDE SEQUENCE</scope>
    <source>
        <strain evidence="3">KEN8</strain>
    </source>
</reference>
<dbReference type="GO" id="GO:0016747">
    <property type="term" value="F:acyltransferase activity, transferring groups other than amino-acyl groups"/>
    <property type="evidence" value="ECO:0007669"/>
    <property type="project" value="UniProtKB-ARBA"/>
</dbReference>
<dbReference type="PANTHER" id="PTHR31625">
    <property type="match status" value="1"/>
</dbReference>
<dbReference type="InterPro" id="IPR051504">
    <property type="entry name" value="Plant_metabolite_acyltrans"/>
</dbReference>
<sequence>MATTTKRVTVHECCNIAPPTDPGEAAEHSLPLTFFDILWLYVHPTQRLLFYRFPCSATDFLETIVPTLKKSLSRTLGNYLPLAGNLLIHPSNSGTPEFRYSPGDSVSVTFAESTENLDFDYLTGNQARDSDLFYALVPVLPEPRVESESALKIIPLLAIQATLFPETGICIGITNHHAVGDASSIVGFIKAWGSAAKLGENQQLISAENQSLPFFDRSVIKDPSGRANIFWNQMRLLQVGSSYLEFPTNKVRATYVLQNNDIHILKNLALAREPGLVHLSSFTVTTGYVWACLVKSAAEAGEEVDDDEPEYYGFAVDARHRLEPAVPATYFGNCLAFVVTQSTHRLLRGSAGFVVAVKLIGELISQKVNNKEEILRDADDWLVKYGSSLLGKRTLGVVGSPKFDLYDVDFGWGKPNKYESMSIDRSGSMSLCKSREFEGGLEIGLSLPKKKMDAFAAIFSDGLKT</sequence>
<evidence type="ECO:0000256" key="1">
    <source>
        <dbReference type="ARBA" id="ARBA00022679"/>
    </source>
</evidence>
<dbReference type="AlphaFoldDB" id="A0AAW2SZF0"/>
<gene>
    <name evidence="3" type="ORF">Scaly_0228200</name>
</gene>
<evidence type="ECO:0000313" key="3">
    <source>
        <dbReference type="EMBL" id="KAL0397798.1"/>
    </source>
</evidence>
<comment type="caution">
    <text evidence="3">The sequence shown here is derived from an EMBL/GenBank/DDBJ whole genome shotgun (WGS) entry which is preliminary data.</text>
</comment>
<protein>
    <submittedName>
        <fullName evidence="3">Malonyl-coenzyme:anthocyanin 5-O-glucoside-6'''-O-malonyltransferase</fullName>
    </submittedName>
</protein>
<reference evidence="3" key="1">
    <citation type="submission" date="2020-06" db="EMBL/GenBank/DDBJ databases">
        <authorList>
            <person name="Li T."/>
            <person name="Hu X."/>
            <person name="Zhang T."/>
            <person name="Song X."/>
            <person name="Zhang H."/>
            <person name="Dai N."/>
            <person name="Sheng W."/>
            <person name="Hou X."/>
            <person name="Wei L."/>
        </authorList>
    </citation>
    <scope>NUCLEOTIDE SEQUENCE</scope>
    <source>
        <strain evidence="3">KEN8</strain>
        <tissue evidence="3">Leaf</tissue>
    </source>
</reference>
<dbReference type="Pfam" id="PF02458">
    <property type="entry name" value="Transferase"/>
    <property type="match status" value="1"/>
</dbReference>
<evidence type="ECO:0000256" key="2">
    <source>
        <dbReference type="ARBA" id="ARBA00023315"/>
    </source>
</evidence>
<organism evidence="3">
    <name type="scientific">Sesamum calycinum</name>
    <dbReference type="NCBI Taxonomy" id="2727403"/>
    <lineage>
        <taxon>Eukaryota</taxon>
        <taxon>Viridiplantae</taxon>
        <taxon>Streptophyta</taxon>
        <taxon>Embryophyta</taxon>
        <taxon>Tracheophyta</taxon>
        <taxon>Spermatophyta</taxon>
        <taxon>Magnoliopsida</taxon>
        <taxon>eudicotyledons</taxon>
        <taxon>Gunneridae</taxon>
        <taxon>Pentapetalae</taxon>
        <taxon>asterids</taxon>
        <taxon>lamiids</taxon>
        <taxon>Lamiales</taxon>
        <taxon>Pedaliaceae</taxon>
        <taxon>Sesamum</taxon>
    </lineage>
</organism>
<dbReference type="Gene3D" id="3.30.559.10">
    <property type="entry name" value="Chloramphenicol acetyltransferase-like domain"/>
    <property type="match status" value="2"/>
</dbReference>
<keyword evidence="2" id="KW-0012">Acyltransferase</keyword>
<accession>A0AAW2SZF0</accession>
<name>A0AAW2SZF0_9LAMI</name>
<dbReference type="InterPro" id="IPR023213">
    <property type="entry name" value="CAT-like_dom_sf"/>
</dbReference>